<reference evidence="1" key="1">
    <citation type="submission" date="2022-08" db="EMBL/GenBank/DDBJ databases">
        <title>Genome Sequence of Pycnoporus sanguineus.</title>
        <authorList>
            <person name="Buettner E."/>
        </authorList>
    </citation>
    <scope>NUCLEOTIDE SEQUENCE</scope>
    <source>
        <strain evidence="1">CG-C14</strain>
    </source>
</reference>
<sequence>MSDEMCVLAGSLASFKSGLPQKVQADIHSIPMSVLSVNIAASNVEGVLFGIFFALAIASLCLLVHRRWNEVNAHSIGPGIGWIASLLGMWRSTLFIATLFFIAVITAHWIIGVRRMFDAFMYYDDGRSASDYYSNLRHPLEVARTGLLIVTLLTGDLVLIHRMWIVWNRRFMVAIPTIVTSMCLIASGIGVLYQFSRNSPTTSIFTKKITDWIIGAVASTLVTKVYGTVMIAYRIYSVNKCLKANGLQRGGRSVLVRRYIVFAAHSEETDSDHPSQEILMIFVESSTLSTAWTIFFAIAYASKSSMQSFPTACSPAINGIAFMLITVRVGLGWDLQLGITGPEDHPRTATLAPFQAHPLRTIRFTVTTTVEQETDYALSERARKPSRQPSPYHAGFATLRLHDASSGRVLWIEHHDTWITSVAFSADYTRAVAGADNGKIFLYDLTQLRPSGHTHNGHLSPTPLSTAAVPMYELDSGAREG</sequence>
<evidence type="ECO:0000313" key="1">
    <source>
        <dbReference type="EMBL" id="KAJ3019072.1"/>
    </source>
</evidence>
<dbReference type="EMBL" id="JANSHE010000021">
    <property type="protein sequence ID" value="KAJ3019072.1"/>
    <property type="molecule type" value="Genomic_DNA"/>
</dbReference>
<keyword evidence="2" id="KW-1185">Reference proteome</keyword>
<evidence type="ECO:0000313" key="2">
    <source>
        <dbReference type="Proteomes" id="UP001144978"/>
    </source>
</evidence>
<accession>A0ACC1QBC2</accession>
<comment type="caution">
    <text evidence="1">The sequence shown here is derived from an EMBL/GenBank/DDBJ whole genome shotgun (WGS) entry which is preliminary data.</text>
</comment>
<protein>
    <submittedName>
        <fullName evidence="1">Uncharacterized protein</fullName>
    </submittedName>
</protein>
<organism evidence="1 2">
    <name type="scientific">Trametes sanguinea</name>
    <dbReference type="NCBI Taxonomy" id="158606"/>
    <lineage>
        <taxon>Eukaryota</taxon>
        <taxon>Fungi</taxon>
        <taxon>Dikarya</taxon>
        <taxon>Basidiomycota</taxon>
        <taxon>Agaricomycotina</taxon>
        <taxon>Agaricomycetes</taxon>
        <taxon>Polyporales</taxon>
        <taxon>Polyporaceae</taxon>
        <taxon>Trametes</taxon>
    </lineage>
</organism>
<proteinExistence type="predicted"/>
<gene>
    <name evidence="1" type="ORF">NUW54_g176</name>
</gene>
<name>A0ACC1QBC2_9APHY</name>
<dbReference type="Proteomes" id="UP001144978">
    <property type="component" value="Unassembled WGS sequence"/>
</dbReference>